<feature type="transmembrane region" description="Helical" evidence="1">
    <location>
        <begin position="107"/>
        <end position="131"/>
    </location>
</feature>
<organism evidence="2 3">
    <name type="scientific">Luteibacter yeojuensis</name>
    <dbReference type="NCBI Taxonomy" id="345309"/>
    <lineage>
        <taxon>Bacteria</taxon>
        <taxon>Pseudomonadati</taxon>
        <taxon>Pseudomonadota</taxon>
        <taxon>Gammaproteobacteria</taxon>
        <taxon>Lysobacterales</taxon>
        <taxon>Rhodanobacteraceae</taxon>
        <taxon>Luteibacter</taxon>
    </lineage>
</organism>
<keyword evidence="1" id="KW-0472">Membrane</keyword>
<accession>A0A0F3L1L8</accession>
<name>A0A0F3L1L8_9GAMM</name>
<sequence>MDEQDVKSLAVKLAAVTDRIEKRLDAVARGTMQATQAMEQQARQALAASEQVSAGVRRAAADALQHGTTEAIDRFGGVVRASERRLEDAAERLERRMLTVGKWQVAFAWKAFAASALGSFALIGVAAYVIWEAREAARVTRWVKQVNAAQAAGRLGACPAGGEHVCAKVDKRWVRLDP</sequence>
<keyword evidence="1" id="KW-0812">Transmembrane</keyword>
<keyword evidence="3" id="KW-1185">Reference proteome</keyword>
<evidence type="ECO:0008006" key="4">
    <source>
        <dbReference type="Google" id="ProtNLM"/>
    </source>
</evidence>
<dbReference type="EMBL" id="JZRB01000001">
    <property type="protein sequence ID" value="KJV37373.1"/>
    <property type="molecule type" value="Genomic_DNA"/>
</dbReference>
<keyword evidence="1" id="KW-1133">Transmembrane helix</keyword>
<dbReference type="Proteomes" id="UP000033651">
    <property type="component" value="Unassembled WGS sequence"/>
</dbReference>
<evidence type="ECO:0000313" key="2">
    <source>
        <dbReference type="EMBL" id="KJV37373.1"/>
    </source>
</evidence>
<reference evidence="2 3" key="1">
    <citation type="submission" date="2015-03" db="EMBL/GenBank/DDBJ databases">
        <title>Draft genome sequence of Luteibacter yeojuensis strain SU11.</title>
        <authorList>
            <person name="Sulaiman J."/>
            <person name="Priya K."/>
            <person name="Chan K.-G."/>
        </authorList>
    </citation>
    <scope>NUCLEOTIDE SEQUENCE [LARGE SCALE GENOMIC DNA]</scope>
    <source>
        <strain evidence="2 3">SU11</strain>
    </source>
</reference>
<proteinExistence type="predicted"/>
<dbReference type="OrthoDB" id="5951532at2"/>
<evidence type="ECO:0000313" key="3">
    <source>
        <dbReference type="Proteomes" id="UP000033651"/>
    </source>
</evidence>
<comment type="caution">
    <text evidence="2">The sequence shown here is derived from an EMBL/GenBank/DDBJ whole genome shotgun (WGS) entry which is preliminary data.</text>
</comment>
<dbReference type="RefSeq" id="WP_045827612.1">
    <property type="nucleotide sequence ID" value="NZ_JZRB01000001.1"/>
</dbReference>
<dbReference type="PATRIC" id="fig|345309.4.peg.155"/>
<gene>
    <name evidence="2" type="ORF">VI08_00755</name>
</gene>
<protein>
    <recommendedName>
        <fullName evidence="4">Relaxation protein</fullName>
    </recommendedName>
</protein>
<dbReference type="AlphaFoldDB" id="A0A0F3L1L8"/>
<evidence type="ECO:0000256" key="1">
    <source>
        <dbReference type="SAM" id="Phobius"/>
    </source>
</evidence>